<protein>
    <submittedName>
        <fullName evidence="3">Uncharacterized protein</fullName>
    </submittedName>
</protein>
<dbReference type="Proteomes" id="UP000037460">
    <property type="component" value="Unassembled WGS sequence"/>
</dbReference>
<comment type="caution">
    <text evidence="3">The sequence shown here is derived from an EMBL/GenBank/DDBJ whole genome shotgun (WGS) entry which is preliminary data.</text>
</comment>
<reference evidence="4" key="1">
    <citation type="journal article" date="2015" name="PLoS Genet.">
        <title>Genome Sequence and Transcriptome Analyses of Chrysochromulina tobin: Metabolic Tools for Enhanced Algal Fitness in the Prominent Order Prymnesiales (Haptophyceae).</title>
        <authorList>
            <person name="Hovde B.T."/>
            <person name="Deodato C.R."/>
            <person name="Hunsperger H.M."/>
            <person name="Ryken S.A."/>
            <person name="Yost W."/>
            <person name="Jha R.K."/>
            <person name="Patterson J."/>
            <person name="Monnat R.J. Jr."/>
            <person name="Barlow S.B."/>
            <person name="Starkenburg S.R."/>
            <person name="Cattolico R.A."/>
        </authorList>
    </citation>
    <scope>NUCLEOTIDE SEQUENCE</scope>
    <source>
        <strain evidence="4">CCMP291</strain>
    </source>
</reference>
<accession>A0A0M0K0U5</accession>
<evidence type="ECO:0000256" key="1">
    <source>
        <dbReference type="SAM" id="Coils"/>
    </source>
</evidence>
<organism evidence="3 4">
    <name type="scientific">Chrysochromulina tobinii</name>
    <dbReference type="NCBI Taxonomy" id="1460289"/>
    <lineage>
        <taxon>Eukaryota</taxon>
        <taxon>Haptista</taxon>
        <taxon>Haptophyta</taxon>
        <taxon>Prymnesiophyceae</taxon>
        <taxon>Prymnesiales</taxon>
        <taxon>Chrysochromulinaceae</taxon>
        <taxon>Chrysochromulina</taxon>
    </lineage>
</organism>
<dbReference type="EMBL" id="JWZX01001824">
    <property type="protein sequence ID" value="KOO32222.1"/>
    <property type="molecule type" value="Genomic_DNA"/>
</dbReference>
<keyword evidence="4" id="KW-1185">Reference proteome</keyword>
<proteinExistence type="predicted"/>
<gene>
    <name evidence="3" type="ORF">Ctob_015134</name>
</gene>
<feature type="compositionally biased region" description="Polar residues" evidence="2">
    <location>
        <begin position="163"/>
        <end position="173"/>
    </location>
</feature>
<dbReference type="AlphaFoldDB" id="A0A0M0K0U5"/>
<feature type="coiled-coil region" evidence="1">
    <location>
        <begin position="29"/>
        <end position="70"/>
    </location>
</feature>
<evidence type="ECO:0000313" key="3">
    <source>
        <dbReference type="EMBL" id="KOO32222.1"/>
    </source>
</evidence>
<evidence type="ECO:0000256" key="2">
    <source>
        <dbReference type="SAM" id="MobiDB-lite"/>
    </source>
</evidence>
<evidence type="ECO:0000313" key="4">
    <source>
        <dbReference type="Proteomes" id="UP000037460"/>
    </source>
</evidence>
<keyword evidence="1" id="KW-0175">Coiled coil</keyword>
<name>A0A0M0K0U5_9EUKA</name>
<sequence length="212" mass="23213">MPATTSSLLEENALLGSIIDDLRKQGGGQQDLEQKLRATEDALLDMHAECKATRSELRAEQDALRKARAALDEGRRGMAMLQGRLRVEAAAHRVTQCVLIAEVARLERQWVGALDRGYASRLREAAETAVRGMHDAQAECRFLHEQLHSEGAAGPRDGAASGSMLQPHQSAATSPREGEGSSPIRESEEMRTQYVLSVQRCHQLQSYSSGHS</sequence>
<feature type="region of interest" description="Disordered" evidence="2">
    <location>
        <begin position="151"/>
        <end position="192"/>
    </location>
</feature>